<comment type="caution">
    <text evidence="1">The sequence shown here is derived from an EMBL/GenBank/DDBJ whole genome shotgun (WGS) entry which is preliminary data.</text>
</comment>
<accession>A0A8S0ZCR2</accession>
<dbReference type="Proteomes" id="UP000494256">
    <property type="component" value="Unassembled WGS sequence"/>
</dbReference>
<evidence type="ECO:0000313" key="1">
    <source>
        <dbReference type="EMBL" id="CAB3230748.1"/>
    </source>
</evidence>
<protein>
    <submittedName>
        <fullName evidence="1">Uncharacterized protein</fullName>
    </submittedName>
</protein>
<evidence type="ECO:0000313" key="2">
    <source>
        <dbReference type="Proteomes" id="UP000494256"/>
    </source>
</evidence>
<organism evidence="1 2">
    <name type="scientific">Arctia plantaginis</name>
    <name type="common">Wood tiger moth</name>
    <name type="synonym">Phalaena plantaginis</name>
    <dbReference type="NCBI Taxonomy" id="874455"/>
    <lineage>
        <taxon>Eukaryota</taxon>
        <taxon>Metazoa</taxon>
        <taxon>Ecdysozoa</taxon>
        <taxon>Arthropoda</taxon>
        <taxon>Hexapoda</taxon>
        <taxon>Insecta</taxon>
        <taxon>Pterygota</taxon>
        <taxon>Neoptera</taxon>
        <taxon>Endopterygota</taxon>
        <taxon>Lepidoptera</taxon>
        <taxon>Glossata</taxon>
        <taxon>Ditrysia</taxon>
        <taxon>Noctuoidea</taxon>
        <taxon>Erebidae</taxon>
        <taxon>Arctiinae</taxon>
        <taxon>Arctia</taxon>
    </lineage>
</organism>
<sequence>MLCTTRSKLDIHSSQFFLHVPRAARASQDKRRITSDRVGQVGASSALILRVTSKRSIVPTAAERANVPSAGRTEV</sequence>
<gene>
    <name evidence="1" type="ORF">APLA_LOCUS4723</name>
</gene>
<dbReference type="EMBL" id="CADEBD010000288">
    <property type="protein sequence ID" value="CAB3230748.1"/>
    <property type="molecule type" value="Genomic_DNA"/>
</dbReference>
<reference evidence="1 2" key="1">
    <citation type="submission" date="2020-04" db="EMBL/GenBank/DDBJ databases">
        <authorList>
            <person name="Wallbank WR R."/>
            <person name="Pardo Diaz C."/>
            <person name="Kozak K."/>
            <person name="Martin S."/>
            <person name="Jiggins C."/>
            <person name="Moest M."/>
            <person name="Warren A I."/>
            <person name="Byers J.R.P. K."/>
            <person name="Montejo-Kovacevich G."/>
            <person name="Yen C E."/>
        </authorList>
    </citation>
    <scope>NUCLEOTIDE SEQUENCE [LARGE SCALE GENOMIC DNA]</scope>
</reference>
<proteinExistence type="predicted"/>
<name>A0A8S0ZCR2_ARCPL</name>
<dbReference type="AlphaFoldDB" id="A0A8S0ZCR2"/>